<protein>
    <submittedName>
        <fullName evidence="2">Lantibiotic biosynthesis dehydratase-like protein</fullName>
    </submittedName>
</protein>
<evidence type="ECO:0000313" key="3">
    <source>
        <dbReference type="Proteomes" id="UP000321617"/>
    </source>
</evidence>
<name>A0A562VBY6_9ACTN</name>
<organism evidence="2 3">
    <name type="scientific">Stackebrandtia albiflava</name>
    <dbReference type="NCBI Taxonomy" id="406432"/>
    <lineage>
        <taxon>Bacteria</taxon>
        <taxon>Bacillati</taxon>
        <taxon>Actinomycetota</taxon>
        <taxon>Actinomycetes</taxon>
        <taxon>Glycomycetales</taxon>
        <taxon>Glycomycetaceae</taxon>
        <taxon>Stackebrandtia</taxon>
    </lineage>
</organism>
<evidence type="ECO:0000313" key="2">
    <source>
        <dbReference type="EMBL" id="TWJ15386.1"/>
    </source>
</evidence>
<comment type="caution">
    <text evidence="2">The sequence shown here is derived from an EMBL/GenBank/DDBJ whole genome shotgun (WGS) entry which is preliminary data.</text>
</comment>
<dbReference type="Pfam" id="PF04738">
    <property type="entry name" value="Lant_dehydr_N"/>
    <property type="match status" value="1"/>
</dbReference>
<feature type="domain" description="Lantibiotic dehydratase N-terminal" evidence="1">
    <location>
        <begin position="158"/>
        <end position="838"/>
    </location>
</feature>
<reference evidence="2 3" key="1">
    <citation type="journal article" date="2013" name="Stand. Genomic Sci.">
        <title>Genomic Encyclopedia of Type Strains, Phase I: The one thousand microbial genomes (KMG-I) project.</title>
        <authorList>
            <person name="Kyrpides N.C."/>
            <person name="Woyke T."/>
            <person name="Eisen J.A."/>
            <person name="Garrity G."/>
            <person name="Lilburn T.G."/>
            <person name="Beck B.J."/>
            <person name="Whitman W.B."/>
            <person name="Hugenholtz P."/>
            <person name="Klenk H.P."/>
        </authorList>
    </citation>
    <scope>NUCLEOTIDE SEQUENCE [LARGE SCALE GENOMIC DNA]</scope>
    <source>
        <strain evidence="2 3">DSM 45044</strain>
    </source>
</reference>
<evidence type="ECO:0000259" key="1">
    <source>
        <dbReference type="Pfam" id="PF04738"/>
    </source>
</evidence>
<dbReference type="Proteomes" id="UP000321617">
    <property type="component" value="Unassembled WGS sequence"/>
</dbReference>
<proteinExistence type="predicted"/>
<dbReference type="OrthoDB" id="2442707at2"/>
<dbReference type="InterPro" id="IPR006827">
    <property type="entry name" value="Lant_deHydtase_N"/>
</dbReference>
<keyword evidence="3" id="KW-1185">Reference proteome</keyword>
<gene>
    <name evidence="2" type="ORF">LX16_1089</name>
</gene>
<dbReference type="RefSeq" id="WP_147133973.1">
    <property type="nucleotide sequence ID" value="NZ_BAABIJ010000001.1"/>
</dbReference>
<sequence length="921" mass="103896">MTNTDLPDLPATTRETALSAPPHFMLRVSPLPWERLSGLHFSRTVAWADAVLGLEDRLREYAVPLSDAIEPFVGGETDDAHRRALINLRRDVFNLRTPRDPDQTRATIGRLPAELAATLLEWLEISVAHRRRRREGADVFGEELIERRRALQRLASLPVLRKGIMLASPSLDEMLPRYMTADPSSLSKRARRIERSVSEYVYRTVAKTSPFSTLTAVALGGFSDDADGLLSIDADALGENRLVSHTRLNLAILARVGEAIIADDDLLDDLPIAISSGWTTDRKRVRYMRRQRRVGDASAAMTLDTFDENVFFLAHSDIVDDLFRLLPAGATRKFSEVRRLLHEKSPHDRAVDDVRRYLRHLVRLNLVTVPMLVVNIHASDPIRDFGDRVARLDRPWAKTLTEDLHRLNDLVAGFIGCGVDERRLILRDLHSEVKEMLSRLGVESPESPRTVLYEDTTLPAGAVAANTGSWRDGAAADLRQVARILPLFDAMSSHRLMARGFFHARFGRGGRCDDLVKFTHEFHLDVYDQYLRYSFNHKSFIDNEYQDQENWFKMPEVTALDDARRTLISEMRRRYAAHGDDAHELVLDQDFIDTVAAKLPPMDDDLDPRAYFVQVGDVDGDRRVVVNRTYTGLSLLFSRFQHCFPASDGVDLAGALRDHLREITPEGAVLAEVTGGYDTSNLNLHAEVTPYEIVCPGEISFRDPQDQIPVEDLYVVGDEETGRLTLRSKRLGKEVIPVYLGFLMPMALPEMQRLLLTFSRTRIASLDLWSGTDQPLGDAEIGGHPRVRFGDLILVRRVWKTDPSNLPEGMVGAEGAERVLGWHRWARTHKLPRYVFVTPDAVDPDEDDEADGAVRFGKPQFVDFEDYFSLGLLDNLAESANRRLVFTEMLPDSEGLVAKGPNGERYVTELTIEINEAGMTK</sequence>
<accession>A0A562VBY6</accession>
<dbReference type="EMBL" id="VLLL01000005">
    <property type="protein sequence ID" value="TWJ15386.1"/>
    <property type="molecule type" value="Genomic_DNA"/>
</dbReference>
<dbReference type="AlphaFoldDB" id="A0A562VBY6"/>